<name>A0ABD5RG46_9EURY</name>
<dbReference type="Pfam" id="PF24412">
    <property type="entry name" value="DUF7546"/>
    <property type="match status" value="1"/>
</dbReference>
<comment type="caution">
    <text evidence="2">The sequence shown here is derived from an EMBL/GenBank/DDBJ whole genome shotgun (WGS) entry which is preliminary data.</text>
</comment>
<dbReference type="Proteomes" id="UP001596201">
    <property type="component" value="Unassembled WGS sequence"/>
</dbReference>
<feature type="transmembrane region" description="Helical" evidence="1">
    <location>
        <begin position="21"/>
        <end position="42"/>
    </location>
</feature>
<keyword evidence="3" id="KW-1185">Reference proteome</keyword>
<feature type="transmembrane region" description="Helical" evidence="1">
    <location>
        <begin position="54"/>
        <end position="75"/>
    </location>
</feature>
<dbReference type="RefSeq" id="WP_227231398.1">
    <property type="nucleotide sequence ID" value="NZ_JAJCVJ010000003.1"/>
</dbReference>
<keyword evidence="1" id="KW-0812">Transmembrane</keyword>
<evidence type="ECO:0000313" key="2">
    <source>
        <dbReference type="EMBL" id="MFC5368830.1"/>
    </source>
</evidence>
<evidence type="ECO:0000313" key="3">
    <source>
        <dbReference type="Proteomes" id="UP001596201"/>
    </source>
</evidence>
<dbReference type="InterPro" id="IPR055968">
    <property type="entry name" value="DUF7546"/>
</dbReference>
<gene>
    <name evidence="2" type="ORF">ACFPJ5_18045</name>
</gene>
<protein>
    <submittedName>
        <fullName evidence="2">Uncharacterized protein</fullName>
    </submittedName>
</protein>
<dbReference type="EMBL" id="JBHSKX010000004">
    <property type="protein sequence ID" value="MFC5368830.1"/>
    <property type="molecule type" value="Genomic_DNA"/>
</dbReference>
<feature type="transmembrane region" description="Helical" evidence="1">
    <location>
        <begin position="205"/>
        <end position="226"/>
    </location>
</feature>
<sequence>MSTRLAAVTRPFRATGLPPRRLAVALAGLVGVEALLLLAWLWVSPGDVTAPRYLLYPFVWIDASLLAAALVLGDARGRQESAGGRPGAVAVLVGVGYAVLLLWAGGLIGRGGGSGALTLLTAPPGWGPIILYDGAVRLAVVPFKLIGYLVLAWLVALVVGAAGRPLVSGALGLVTCVGCTGPLILALVAALGGGSVTAYAAVSDLSYDLSTVVFLVSLVGVTWSVLRSRH</sequence>
<keyword evidence="1" id="KW-1133">Transmembrane helix</keyword>
<reference evidence="2 3" key="1">
    <citation type="journal article" date="2019" name="Int. J. Syst. Evol. Microbiol.">
        <title>The Global Catalogue of Microorganisms (GCM) 10K type strain sequencing project: providing services to taxonomists for standard genome sequencing and annotation.</title>
        <authorList>
            <consortium name="The Broad Institute Genomics Platform"/>
            <consortium name="The Broad Institute Genome Sequencing Center for Infectious Disease"/>
            <person name="Wu L."/>
            <person name="Ma J."/>
        </authorList>
    </citation>
    <scope>NUCLEOTIDE SEQUENCE [LARGE SCALE GENOMIC DNA]</scope>
    <source>
        <strain evidence="2 3">CGMCC 1.12237</strain>
    </source>
</reference>
<feature type="transmembrane region" description="Helical" evidence="1">
    <location>
        <begin position="170"/>
        <end position="193"/>
    </location>
</feature>
<accession>A0ABD5RG46</accession>
<keyword evidence="1" id="KW-0472">Membrane</keyword>
<dbReference type="AlphaFoldDB" id="A0ABD5RG46"/>
<feature type="transmembrane region" description="Helical" evidence="1">
    <location>
        <begin position="145"/>
        <end position="163"/>
    </location>
</feature>
<evidence type="ECO:0000256" key="1">
    <source>
        <dbReference type="SAM" id="Phobius"/>
    </source>
</evidence>
<proteinExistence type="predicted"/>
<organism evidence="2 3">
    <name type="scientific">Salinirubrum litoreum</name>
    <dbReference type="NCBI Taxonomy" id="1126234"/>
    <lineage>
        <taxon>Archaea</taxon>
        <taxon>Methanobacteriati</taxon>
        <taxon>Methanobacteriota</taxon>
        <taxon>Stenosarchaea group</taxon>
        <taxon>Halobacteria</taxon>
        <taxon>Halobacteriales</taxon>
        <taxon>Haloferacaceae</taxon>
        <taxon>Salinirubrum</taxon>
    </lineage>
</organism>
<feature type="transmembrane region" description="Helical" evidence="1">
    <location>
        <begin position="87"/>
        <end position="108"/>
    </location>
</feature>